<dbReference type="PANTHER" id="PTHR23292:SF6">
    <property type="entry name" value="FI16602P1-RELATED"/>
    <property type="match status" value="1"/>
</dbReference>
<keyword evidence="8" id="KW-1133">Transmembrane helix</keyword>
<evidence type="ECO:0000256" key="6">
    <source>
        <dbReference type="ARBA" id="ARBA00022833"/>
    </source>
</evidence>
<comment type="similarity">
    <text evidence="4">Belongs to the CDIP1/LITAF family.</text>
</comment>
<feature type="domain" description="LITAF" evidence="9">
    <location>
        <begin position="1"/>
        <end position="80"/>
    </location>
</feature>
<evidence type="ECO:0000256" key="5">
    <source>
        <dbReference type="ARBA" id="ARBA00022723"/>
    </source>
</evidence>
<comment type="subcellular location">
    <subcellularLocation>
        <location evidence="2">Endosome membrane</location>
        <topology evidence="2">Peripheral membrane protein</topology>
    </subcellularLocation>
    <subcellularLocation>
        <location evidence="1">Late endosome membrane</location>
    </subcellularLocation>
    <subcellularLocation>
        <location evidence="3">Lysosome membrane</location>
        <topology evidence="3">Peripheral membrane protein</topology>
        <orientation evidence="3">Cytoplasmic side</orientation>
    </subcellularLocation>
</comment>
<evidence type="ECO:0000256" key="3">
    <source>
        <dbReference type="ARBA" id="ARBA00004630"/>
    </source>
</evidence>
<keyword evidence="7 8" id="KW-0472">Membrane</keyword>
<accession>A0A1I7ZZ93</accession>
<keyword evidence="8" id="KW-0812">Transmembrane</keyword>
<dbReference type="AlphaFoldDB" id="A0A1I7ZZ93"/>
<dbReference type="GO" id="GO:0031902">
    <property type="term" value="C:late endosome membrane"/>
    <property type="evidence" value="ECO:0007669"/>
    <property type="project" value="UniProtKB-SubCell"/>
</dbReference>
<dbReference type="PROSITE" id="PS51837">
    <property type="entry name" value="LITAF"/>
    <property type="match status" value="1"/>
</dbReference>
<feature type="transmembrane region" description="Helical" evidence="8">
    <location>
        <begin position="32"/>
        <end position="56"/>
    </location>
</feature>
<keyword evidence="5" id="KW-0479">Metal-binding</keyword>
<keyword evidence="10" id="KW-1185">Reference proteome</keyword>
<protein>
    <submittedName>
        <fullName evidence="11">LITAF domain-containing protein</fullName>
    </submittedName>
</protein>
<keyword evidence="6" id="KW-0862">Zinc</keyword>
<evidence type="ECO:0000313" key="11">
    <source>
        <dbReference type="WBParaSite" id="L893_g31123.t1"/>
    </source>
</evidence>
<sequence length="86" mass="9790">MSGLKRYYSDLPKKRKCPKCEKTVRTTVRYKWGWFSCLVSCTLCSIGCCCSAWMPFFAPDAQDAFLHCPDCGHLFGAHIKLDICVD</sequence>
<name>A0A1I7ZZ93_9BILA</name>
<evidence type="ECO:0000256" key="1">
    <source>
        <dbReference type="ARBA" id="ARBA00004414"/>
    </source>
</evidence>
<evidence type="ECO:0000256" key="2">
    <source>
        <dbReference type="ARBA" id="ARBA00004481"/>
    </source>
</evidence>
<dbReference type="SMART" id="SM00714">
    <property type="entry name" value="LITAF"/>
    <property type="match status" value="1"/>
</dbReference>
<dbReference type="WBParaSite" id="L893_g31123.t1">
    <property type="protein sequence ID" value="L893_g31123.t1"/>
    <property type="gene ID" value="L893_g31123"/>
</dbReference>
<dbReference type="InterPro" id="IPR037519">
    <property type="entry name" value="LITAF_fam"/>
</dbReference>
<dbReference type="Proteomes" id="UP000095287">
    <property type="component" value="Unplaced"/>
</dbReference>
<dbReference type="GO" id="GO:0008270">
    <property type="term" value="F:zinc ion binding"/>
    <property type="evidence" value="ECO:0007669"/>
    <property type="project" value="TreeGrafter"/>
</dbReference>
<reference evidence="11" key="1">
    <citation type="submission" date="2016-11" db="UniProtKB">
        <authorList>
            <consortium name="WormBaseParasite"/>
        </authorList>
    </citation>
    <scope>IDENTIFICATION</scope>
</reference>
<evidence type="ECO:0000259" key="9">
    <source>
        <dbReference type="PROSITE" id="PS51837"/>
    </source>
</evidence>
<dbReference type="Pfam" id="PF10601">
    <property type="entry name" value="zf-LITAF-like"/>
    <property type="match status" value="1"/>
</dbReference>
<dbReference type="InterPro" id="IPR006629">
    <property type="entry name" value="LITAF"/>
</dbReference>
<evidence type="ECO:0000256" key="8">
    <source>
        <dbReference type="SAM" id="Phobius"/>
    </source>
</evidence>
<dbReference type="GO" id="GO:0005765">
    <property type="term" value="C:lysosomal membrane"/>
    <property type="evidence" value="ECO:0007669"/>
    <property type="project" value="UniProtKB-SubCell"/>
</dbReference>
<evidence type="ECO:0000313" key="10">
    <source>
        <dbReference type="Proteomes" id="UP000095287"/>
    </source>
</evidence>
<dbReference type="PANTHER" id="PTHR23292">
    <property type="entry name" value="LIPOPOLYSACCHARIDE-INDUCED TUMOR NECROSIS FACTOR-ALPHA FACTOR"/>
    <property type="match status" value="1"/>
</dbReference>
<evidence type="ECO:0000256" key="7">
    <source>
        <dbReference type="ARBA" id="ARBA00023136"/>
    </source>
</evidence>
<evidence type="ECO:0000256" key="4">
    <source>
        <dbReference type="ARBA" id="ARBA00005975"/>
    </source>
</evidence>
<organism evidence="10 11">
    <name type="scientific">Steinernema glaseri</name>
    <dbReference type="NCBI Taxonomy" id="37863"/>
    <lineage>
        <taxon>Eukaryota</taxon>
        <taxon>Metazoa</taxon>
        <taxon>Ecdysozoa</taxon>
        <taxon>Nematoda</taxon>
        <taxon>Chromadorea</taxon>
        <taxon>Rhabditida</taxon>
        <taxon>Tylenchina</taxon>
        <taxon>Panagrolaimomorpha</taxon>
        <taxon>Strongyloidoidea</taxon>
        <taxon>Steinernematidae</taxon>
        <taxon>Steinernema</taxon>
    </lineage>
</organism>
<proteinExistence type="inferred from homology"/>